<feature type="domain" description="ATP-dependent DNA ligase family profile" evidence="18">
    <location>
        <begin position="372"/>
        <end position="507"/>
    </location>
</feature>
<dbReference type="SUPFAM" id="SSF117018">
    <property type="entry name" value="ATP-dependent DNA ligase DNA-binding domain"/>
    <property type="match status" value="1"/>
</dbReference>
<dbReference type="InterPro" id="IPR012340">
    <property type="entry name" value="NA-bd_OB-fold"/>
</dbReference>
<dbReference type="InterPro" id="IPR012309">
    <property type="entry name" value="DNA_ligase_ATP-dep_C"/>
</dbReference>
<evidence type="ECO:0000256" key="11">
    <source>
        <dbReference type="ARBA" id="ARBA00023172"/>
    </source>
</evidence>
<dbReference type="InterPro" id="IPR016059">
    <property type="entry name" value="DNA_ligase_ATP-dep_CS"/>
</dbReference>
<dbReference type="EMBL" id="ML178817">
    <property type="protein sequence ID" value="TFL05084.1"/>
    <property type="molecule type" value="Genomic_DNA"/>
</dbReference>
<evidence type="ECO:0000256" key="6">
    <source>
        <dbReference type="ARBA" id="ARBA00022737"/>
    </source>
</evidence>
<proteinExistence type="inferred from homology"/>
<keyword evidence="12 15" id="KW-0234">DNA repair</keyword>
<dbReference type="GO" id="GO:0006310">
    <property type="term" value="P:DNA recombination"/>
    <property type="evidence" value="ECO:0007669"/>
    <property type="project" value="UniProtKB-KW"/>
</dbReference>
<evidence type="ECO:0000259" key="18">
    <source>
        <dbReference type="PROSITE" id="PS50160"/>
    </source>
</evidence>
<keyword evidence="5" id="KW-0479">Metal-binding</keyword>
<dbReference type="GO" id="GO:0006297">
    <property type="term" value="P:nucleotide-excision repair, DNA gap filling"/>
    <property type="evidence" value="ECO:0007669"/>
    <property type="project" value="TreeGrafter"/>
</dbReference>
<comment type="similarity">
    <text evidence="3 16">Belongs to the ATP-dependent DNA ligase family.</text>
</comment>
<evidence type="ECO:0000256" key="9">
    <source>
        <dbReference type="ARBA" id="ARBA00022840"/>
    </source>
</evidence>
<dbReference type="Gene3D" id="3.40.50.10190">
    <property type="entry name" value="BRCT domain"/>
    <property type="match status" value="2"/>
</dbReference>
<dbReference type="PANTHER" id="PTHR45997">
    <property type="entry name" value="DNA LIGASE 4"/>
    <property type="match status" value="1"/>
</dbReference>
<dbReference type="Gene3D" id="2.40.50.140">
    <property type="entry name" value="Nucleic acid-binding proteins"/>
    <property type="match status" value="1"/>
</dbReference>
<comment type="subcellular location">
    <subcellularLocation>
        <location evidence="2">Nucleus</location>
    </subcellularLocation>
</comment>
<dbReference type="Gene3D" id="3.30.470.30">
    <property type="entry name" value="DNA ligase/mRNA capping enzyme"/>
    <property type="match status" value="1"/>
</dbReference>
<dbReference type="NCBIfam" id="TIGR00574">
    <property type="entry name" value="dnl1"/>
    <property type="match status" value="1"/>
</dbReference>
<dbReference type="InterPro" id="IPR029710">
    <property type="entry name" value="LIG4"/>
</dbReference>
<dbReference type="STRING" id="1884261.A0A5C3R2V4"/>
<dbReference type="OrthoDB" id="151490at2759"/>
<dbReference type="PROSITE" id="PS50172">
    <property type="entry name" value="BRCT"/>
    <property type="match status" value="1"/>
</dbReference>
<evidence type="ECO:0000256" key="16">
    <source>
        <dbReference type="RuleBase" id="RU004196"/>
    </source>
</evidence>
<keyword evidence="9 15" id="KW-0067">ATP-binding</keyword>
<keyword evidence="4 15" id="KW-0436">Ligase</keyword>
<reference evidence="20 21" key="1">
    <citation type="journal article" date="2019" name="Nat. Ecol. Evol.">
        <title>Megaphylogeny resolves global patterns of mushroom evolution.</title>
        <authorList>
            <person name="Varga T."/>
            <person name="Krizsan K."/>
            <person name="Foldi C."/>
            <person name="Dima B."/>
            <person name="Sanchez-Garcia M."/>
            <person name="Sanchez-Ramirez S."/>
            <person name="Szollosi G.J."/>
            <person name="Szarkandi J.G."/>
            <person name="Papp V."/>
            <person name="Albert L."/>
            <person name="Andreopoulos W."/>
            <person name="Angelini C."/>
            <person name="Antonin V."/>
            <person name="Barry K.W."/>
            <person name="Bougher N.L."/>
            <person name="Buchanan P."/>
            <person name="Buyck B."/>
            <person name="Bense V."/>
            <person name="Catcheside P."/>
            <person name="Chovatia M."/>
            <person name="Cooper J."/>
            <person name="Damon W."/>
            <person name="Desjardin D."/>
            <person name="Finy P."/>
            <person name="Geml J."/>
            <person name="Haridas S."/>
            <person name="Hughes K."/>
            <person name="Justo A."/>
            <person name="Karasinski D."/>
            <person name="Kautmanova I."/>
            <person name="Kiss B."/>
            <person name="Kocsube S."/>
            <person name="Kotiranta H."/>
            <person name="LaButti K.M."/>
            <person name="Lechner B.E."/>
            <person name="Liimatainen K."/>
            <person name="Lipzen A."/>
            <person name="Lukacs Z."/>
            <person name="Mihaltcheva S."/>
            <person name="Morgado L.N."/>
            <person name="Niskanen T."/>
            <person name="Noordeloos M.E."/>
            <person name="Ohm R.A."/>
            <person name="Ortiz-Santana B."/>
            <person name="Ovrebo C."/>
            <person name="Racz N."/>
            <person name="Riley R."/>
            <person name="Savchenko A."/>
            <person name="Shiryaev A."/>
            <person name="Soop K."/>
            <person name="Spirin V."/>
            <person name="Szebenyi C."/>
            <person name="Tomsovsky M."/>
            <person name="Tulloss R.E."/>
            <person name="Uehling J."/>
            <person name="Grigoriev I.V."/>
            <person name="Vagvolgyi C."/>
            <person name="Papp T."/>
            <person name="Martin F.M."/>
            <person name="Miettinen O."/>
            <person name="Hibbett D.S."/>
            <person name="Nagy L.G."/>
        </authorList>
    </citation>
    <scope>NUCLEOTIDE SEQUENCE [LARGE SCALE GENOMIC DNA]</scope>
    <source>
        <strain evidence="20 21">CBS 309.79</strain>
    </source>
</reference>
<dbReference type="Proteomes" id="UP000305067">
    <property type="component" value="Unassembled WGS sequence"/>
</dbReference>
<evidence type="ECO:0000256" key="15">
    <source>
        <dbReference type="RuleBase" id="RU000617"/>
    </source>
</evidence>
<feature type="region of interest" description="Disordered" evidence="17">
    <location>
        <begin position="788"/>
        <end position="870"/>
    </location>
</feature>
<dbReference type="GO" id="GO:0005524">
    <property type="term" value="F:ATP binding"/>
    <property type="evidence" value="ECO:0007669"/>
    <property type="project" value="UniProtKB-KW"/>
</dbReference>
<evidence type="ECO:0000313" key="21">
    <source>
        <dbReference type="Proteomes" id="UP000305067"/>
    </source>
</evidence>
<organism evidence="20 21">
    <name type="scientific">Pterulicium gracile</name>
    <dbReference type="NCBI Taxonomy" id="1884261"/>
    <lineage>
        <taxon>Eukaryota</taxon>
        <taxon>Fungi</taxon>
        <taxon>Dikarya</taxon>
        <taxon>Basidiomycota</taxon>
        <taxon>Agaricomycotina</taxon>
        <taxon>Agaricomycetes</taxon>
        <taxon>Agaricomycetidae</taxon>
        <taxon>Agaricales</taxon>
        <taxon>Pleurotineae</taxon>
        <taxon>Pterulaceae</taxon>
        <taxon>Pterulicium</taxon>
    </lineage>
</organism>
<keyword evidence="10" id="KW-0460">Magnesium</keyword>
<keyword evidence="13" id="KW-0539">Nucleus</keyword>
<evidence type="ECO:0000256" key="8">
    <source>
        <dbReference type="ARBA" id="ARBA00022763"/>
    </source>
</evidence>
<dbReference type="EC" id="6.5.1.1" evidence="15"/>
<dbReference type="PROSITE" id="PS00697">
    <property type="entry name" value="DNA_LIGASE_A1"/>
    <property type="match status" value="1"/>
</dbReference>
<evidence type="ECO:0000256" key="5">
    <source>
        <dbReference type="ARBA" id="ARBA00022723"/>
    </source>
</evidence>
<evidence type="ECO:0000256" key="12">
    <source>
        <dbReference type="ARBA" id="ARBA00023204"/>
    </source>
</evidence>
<evidence type="ECO:0000256" key="10">
    <source>
        <dbReference type="ARBA" id="ARBA00022842"/>
    </source>
</evidence>
<dbReference type="GO" id="GO:0032807">
    <property type="term" value="C:DNA ligase IV complex"/>
    <property type="evidence" value="ECO:0007669"/>
    <property type="project" value="TreeGrafter"/>
</dbReference>
<protein>
    <recommendedName>
        <fullName evidence="15">DNA ligase</fullName>
        <ecNumber evidence="15">6.5.1.1</ecNumber>
    </recommendedName>
</protein>
<comment type="cofactor">
    <cofactor evidence="1">
        <name>Mg(2+)</name>
        <dbReference type="ChEBI" id="CHEBI:18420"/>
    </cofactor>
</comment>
<gene>
    <name evidence="20" type="ORF">BDV98DRAFT_561444</name>
</gene>
<dbReference type="Gene3D" id="1.10.3260.10">
    <property type="entry name" value="DNA ligase, ATP-dependent, N-terminal domain"/>
    <property type="match status" value="1"/>
</dbReference>
<evidence type="ECO:0000256" key="14">
    <source>
        <dbReference type="ARBA" id="ARBA00034003"/>
    </source>
</evidence>
<evidence type="ECO:0000313" key="20">
    <source>
        <dbReference type="EMBL" id="TFL05084.1"/>
    </source>
</evidence>
<dbReference type="InterPro" id="IPR001357">
    <property type="entry name" value="BRCT_dom"/>
</dbReference>
<evidence type="ECO:0000256" key="13">
    <source>
        <dbReference type="ARBA" id="ARBA00023242"/>
    </source>
</evidence>
<feature type="region of interest" description="Disordered" evidence="17">
    <location>
        <begin position="1"/>
        <end position="34"/>
    </location>
</feature>
<dbReference type="GO" id="GO:0006303">
    <property type="term" value="P:double-strand break repair via nonhomologous end joining"/>
    <property type="evidence" value="ECO:0007669"/>
    <property type="project" value="TreeGrafter"/>
</dbReference>
<evidence type="ECO:0000259" key="19">
    <source>
        <dbReference type="PROSITE" id="PS50172"/>
    </source>
</evidence>
<feature type="region of interest" description="Disordered" evidence="17">
    <location>
        <begin position="895"/>
        <end position="915"/>
    </location>
</feature>
<feature type="domain" description="BRCT" evidence="19">
    <location>
        <begin position="670"/>
        <end position="766"/>
    </location>
</feature>
<dbReference type="InterPro" id="IPR000977">
    <property type="entry name" value="DNA_ligase_ATP-dep"/>
</dbReference>
<dbReference type="InterPro" id="IPR012308">
    <property type="entry name" value="DNA_ligase_ATP-dep_N"/>
</dbReference>
<dbReference type="InterPro" id="IPR036420">
    <property type="entry name" value="BRCT_dom_sf"/>
</dbReference>
<evidence type="ECO:0000256" key="3">
    <source>
        <dbReference type="ARBA" id="ARBA00007572"/>
    </source>
</evidence>
<dbReference type="GO" id="GO:0003910">
    <property type="term" value="F:DNA ligase (ATP) activity"/>
    <property type="evidence" value="ECO:0007669"/>
    <property type="project" value="UniProtKB-EC"/>
</dbReference>
<evidence type="ECO:0000256" key="7">
    <source>
        <dbReference type="ARBA" id="ARBA00022741"/>
    </source>
</evidence>
<dbReference type="SUPFAM" id="SSF56091">
    <property type="entry name" value="DNA ligase/mRNA capping enzyme, catalytic domain"/>
    <property type="match status" value="1"/>
</dbReference>
<keyword evidence="6" id="KW-0677">Repeat</keyword>
<keyword evidence="7 15" id="KW-0547">Nucleotide-binding</keyword>
<dbReference type="InterPro" id="IPR044125">
    <property type="entry name" value="Adenylation_DNA_ligase_IV"/>
</dbReference>
<dbReference type="PANTHER" id="PTHR45997:SF1">
    <property type="entry name" value="DNA LIGASE 4"/>
    <property type="match status" value="1"/>
</dbReference>
<evidence type="ECO:0000256" key="2">
    <source>
        <dbReference type="ARBA" id="ARBA00004123"/>
    </source>
</evidence>
<dbReference type="Pfam" id="PF04675">
    <property type="entry name" value="DNA_ligase_A_N"/>
    <property type="match status" value="1"/>
</dbReference>
<dbReference type="AlphaFoldDB" id="A0A5C3R2V4"/>
<name>A0A5C3R2V4_9AGAR</name>
<dbReference type="GO" id="GO:0071897">
    <property type="term" value="P:DNA biosynthetic process"/>
    <property type="evidence" value="ECO:0007669"/>
    <property type="project" value="InterPro"/>
</dbReference>
<dbReference type="PROSITE" id="PS50160">
    <property type="entry name" value="DNA_LIGASE_A3"/>
    <property type="match status" value="1"/>
</dbReference>
<keyword evidence="11 15" id="KW-0233">DNA recombination</keyword>
<feature type="compositionally biased region" description="Pro residues" evidence="17">
    <location>
        <begin position="1"/>
        <end position="19"/>
    </location>
</feature>
<dbReference type="InterPro" id="IPR012310">
    <property type="entry name" value="DNA_ligase_ATP-dep_cent"/>
</dbReference>
<comment type="catalytic activity">
    <reaction evidence="14 15">
        <text>ATP + (deoxyribonucleotide)n-3'-hydroxyl + 5'-phospho-(deoxyribonucleotide)m = (deoxyribonucleotide)n+m + AMP + diphosphate.</text>
        <dbReference type="EC" id="6.5.1.1"/>
    </reaction>
</comment>
<accession>A0A5C3R2V4</accession>
<sequence>MQPTPAPTTPPSSPGPGLPPVDEDTYPEPPRNFGSAPFSVLAELFDKLQDERKHEKRRRMLDTWFTHWRKEKGHDLYPVLRLMLPQKDRERSVYGLKEKNLAKTYIKLIPLGMRDPDAIRLLNWKRPAGTEKAHGDFSAVLFEVVSARSSVIDSSLSILELNEVFDDLSQNMGKQEAQSKILQKVYNRTTPEEQRWIVRIILKDMNISVKETTIFSVFHPNAQDLFNSCSDLKKVAWELWDPSRRLNEEDTTVRIFSAFAPMLCRRPTKNIDETVKEMQGAKFIIEEKLDGERMQLHKRGNEFFYCSRKGKDYTYLYGKHIGEGSLTPFIGDAFDSRVHSIILDGEMLVWDPISNRNLPFGTLKSAALDKTRKQSTPRPCFKVFDLLYLNGQSILKKSTMYRKKNMRACIKEVSGRLEFTKEFSGTSAKDIREKMDEVMNDRGEGLVIKHPSSEYGLNARNKDWIKVKPEYMDNLGETFDLLVVAGSYGSRSKRSGAVSTLVCAAFEDRGINEDDPTYTTFVRIGTGLSYADYLWVRSKPWKEWDKKNPPSWLRTAAKGDEDKGDLYLEPQDSFIIKVKAAEITAASGYHIGWTMRFPRAVGIRDDLTIMDCASATAVLEHARSLTNKRKVLLGEMDSLPSRKKRKTVRTAAKPTILPQYAGPSLKDIPVQSDLFEGKKFKVEADPKSFTGEEDKAELVKLIHTHGGALAQVIRPARNFFIVFEGKYIPHGLQLAINKGLVDVIRPNWIKESAQKAECVPFETRHFFAPSDDRRETEGWDDVNFEDVAKGEDDEAEDAPKTPASPAERASTPKQKEEEDQSPWFRGESSARPGKSKRKASDISGSDTESESDYDSDGERNAGAPDLEGAGVEVEDEWVGKEEDDDTQTLATQYEDNELDALQDQQTGTKMGEDDDTMHYDTELIFRHLMFYLDTPPNAQAHNITVKTSKFEKAIVNSFAEIEEKLTSNGARVTTSLDDPKLTHVILDTRDTSRRTELNKRTSKYPLLCYLANLHC</sequence>
<dbReference type="CDD" id="cd07903">
    <property type="entry name" value="Adenylation_DNA_ligase_IV"/>
    <property type="match status" value="1"/>
</dbReference>
<evidence type="ECO:0000256" key="4">
    <source>
        <dbReference type="ARBA" id="ARBA00022598"/>
    </source>
</evidence>
<dbReference type="SUPFAM" id="SSF50249">
    <property type="entry name" value="Nucleic acid-binding proteins"/>
    <property type="match status" value="1"/>
</dbReference>
<dbReference type="InterPro" id="IPR036599">
    <property type="entry name" value="DNA_ligase_N_sf"/>
</dbReference>
<dbReference type="SUPFAM" id="SSF52113">
    <property type="entry name" value="BRCT domain"/>
    <property type="match status" value="1"/>
</dbReference>
<dbReference type="GO" id="GO:0046872">
    <property type="term" value="F:metal ion binding"/>
    <property type="evidence" value="ECO:0007669"/>
    <property type="project" value="UniProtKB-KW"/>
</dbReference>
<keyword evidence="8 15" id="KW-0227">DNA damage</keyword>
<evidence type="ECO:0000256" key="1">
    <source>
        <dbReference type="ARBA" id="ARBA00001946"/>
    </source>
</evidence>
<evidence type="ECO:0000256" key="17">
    <source>
        <dbReference type="SAM" id="MobiDB-lite"/>
    </source>
</evidence>
<dbReference type="Pfam" id="PF04679">
    <property type="entry name" value="DNA_ligase_A_C"/>
    <property type="match status" value="1"/>
</dbReference>
<keyword evidence="21" id="KW-1185">Reference proteome</keyword>
<dbReference type="Pfam" id="PF01068">
    <property type="entry name" value="DNA_ligase_A_M"/>
    <property type="match status" value="1"/>
</dbReference>
<dbReference type="GO" id="GO:0003677">
    <property type="term" value="F:DNA binding"/>
    <property type="evidence" value="ECO:0007669"/>
    <property type="project" value="InterPro"/>
</dbReference>